<evidence type="ECO:0000313" key="3">
    <source>
        <dbReference type="WBParaSite" id="PDA_v2.g1938.t1"/>
    </source>
</evidence>
<dbReference type="Proteomes" id="UP000887578">
    <property type="component" value="Unplaced"/>
</dbReference>
<evidence type="ECO:0000313" key="2">
    <source>
        <dbReference type="Proteomes" id="UP000887578"/>
    </source>
</evidence>
<dbReference type="GO" id="GO:0016567">
    <property type="term" value="P:protein ubiquitination"/>
    <property type="evidence" value="ECO:0007669"/>
    <property type="project" value="TreeGrafter"/>
</dbReference>
<dbReference type="GO" id="GO:0061630">
    <property type="term" value="F:ubiquitin protein ligase activity"/>
    <property type="evidence" value="ECO:0007669"/>
    <property type="project" value="InterPro"/>
</dbReference>
<dbReference type="GO" id="GO:0043022">
    <property type="term" value="F:ribosome binding"/>
    <property type="evidence" value="ECO:0007669"/>
    <property type="project" value="TreeGrafter"/>
</dbReference>
<keyword evidence="2" id="KW-1185">Reference proteome</keyword>
<dbReference type="PANTHER" id="PTHR22938:SF0">
    <property type="entry name" value="E3 UBIQUITIN-PROTEIN LIGASE ZNF598"/>
    <property type="match status" value="1"/>
</dbReference>
<reference evidence="3" key="1">
    <citation type="submission" date="2022-11" db="UniProtKB">
        <authorList>
            <consortium name="WormBaseParasite"/>
        </authorList>
    </citation>
    <scope>IDENTIFICATION</scope>
</reference>
<dbReference type="WBParaSite" id="PDA_v2.g1938.t1">
    <property type="protein sequence ID" value="PDA_v2.g1938.t1"/>
    <property type="gene ID" value="PDA_v2.g1938"/>
</dbReference>
<dbReference type="InterPro" id="IPR013087">
    <property type="entry name" value="Znf_C2H2_type"/>
</dbReference>
<protein>
    <submittedName>
        <fullName evidence="3">C2H2-type domain-containing protein</fullName>
    </submittedName>
</protein>
<evidence type="ECO:0000259" key="1">
    <source>
        <dbReference type="PROSITE" id="PS00028"/>
    </source>
</evidence>
<name>A0A914PLP6_9BILA</name>
<organism evidence="2 3">
    <name type="scientific">Panagrolaimus davidi</name>
    <dbReference type="NCBI Taxonomy" id="227884"/>
    <lineage>
        <taxon>Eukaryota</taxon>
        <taxon>Metazoa</taxon>
        <taxon>Ecdysozoa</taxon>
        <taxon>Nematoda</taxon>
        <taxon>Chromadorea</taxon>
        <taxon>Rhabditida</taxon>
        <taxon>Tylenchina</taxon>
        <taxon>Panagrolaimomorpha</taxon>
        <taxon>Panagrolaimoidea</taxon>
        <taxon>Panagrolaimidae</taxon>
        <taxon>Panagrolaimus</taxon>
    </lineage>
</organism>
<dbReference type="PANTHER" id="PTHR22938">
    <property type="entry name" value="ZINC FINGER PROTEIN 598"/>
    <property type="match status" value="1"/>
</dbReference>
<feature type="domain" description="C2H2-type" evidence="1">
    <location>
        <begin position="21"/>
        <end position="42"/>
    </location>
</feature>
<sequence length="112" mass="13314">MENHLRGTNNEASGQRGHPMCWICQNRFFDDDFLNRHLKSEHFFCQLCDNMGSIVSFFDTQELYVHYAVEHFPCDVRDCQHMGIVFSNEEELQLHKVMIFCYRCIIITVANF</sequence>
<proteinExistence type="predicted"/>
<dbReference type="AlphaFoldDB" id="A0A914PLP6"/>
<accession>A0A914PLP6</accession>
<dbReference type="PROSITE" id="PS00028">
    <property type="entry name" value="ZINC_FINGER_C2H2_1"/>
    <property type="match status" value="1"/>
</dbReference>
<dbReference type="InterPro" id="IPR044288">
    <property type="entry name" value="ZNF598/HEL2"/>
</dbReference>
<dbReference type="GO" id="GO:0072344">
    <property type="term" value="P:rescue of stalled ribosome"/>
    <property type="evidence" value="ECO:0007669"/>
    <property type="project" value="InterPro"/>
</dbReference>